<organism evidence="3">
    <name type="scientific">Entomoneis paludosa</name>
    <dbReference type="NCBI Taxonomy" id="265537"/>
    <lineage>
        <taxon>Eukaryota</taxon>
        <taxon>Sar</taxon>
        <taxon>Stramenopiles</taxon>
        <taxon>Ochrophyta</taxon>
        <taxon>Bacillariophyta</taxon>
        <taxon>Bacillariophyceae</taxon>
        <taxon>Bacillariophycidae</taxon>
        <taxon>Entomoneidaceae</taxon>
        <taxon>Entomoneis</taxon>
    </lineage>
</organism>
<proteinExistence type="predicted"/>
<dbReference type="SUPFAM" id="SSF53474">
    <property type="entry name" value="alpha/beta-Hydrolases"/>
    <property type="match status" value="1"/>
</dbReference>
<gene>
    <name evidence="3" type="ORF">APAL1065_LOCUS18963</name>
</gene>
<dbReference type="GO" id="GO:0016787">
    <property type="term" value="F:hydrolase activity"/>
    <property type="evidence" value="ECO:0007669"/>
    <property type="project" value="InterPro"/>
</dbReference>
<accession>A0A7S3DTB4</accession>
<keyword evidence="1" id="KW-0732">Signal</keyword>
<sequence>MVAQSLIFLHVLQLLCLTSSLALLPSPPKRAATITASSTTLQDAMVVNTQIGEMRSAWHHLWEAFPNMHLPSQKDGPTTEKESFDHYYQSVQDLANVEIPRSDGGTLLAYQASGGDSNKVVLLIHEFFGLSQSICDKADALAQDLQCTVIAPDTFRGESSTFIPKCIWLALSTPQDRVNRDLDAVLAWYHQKENKNPAPPSVAVMGFCYGGGKAIRYTTECQPQAATVICYGSPLIDVNALRRLEKPVCGIFGATDVQFPPPVLTAFELALQAAPVPDYSLTVYPCVGHAFWKDMEQVERKQEPQYSAYQQVVTFLKQHL</sequence>
<dbReference type="AlphaFoldDB" id="A0A7S3DTB4"/>
<dbReference type="EMBL" id="HBHT01028219">
    <property type="protein sequence ID" value="CAD9979487.1"/>
    <property type="molecule type" value="Transcribed_RNA"/>
</dbReference>
<protein>
    <recommendedName>
        <fullName evidence="2">Dienelactone hydrolase domain-containing protein</fullName>
    </recommendedName>
</protein>
<dbReference type="PANTHER" id="PTHR46623">
    <property type="entry name" value="CARBOXYMETHYLENEBUTENOLIDASE-RELATED"/>
    <property type="match status" value="1"/>
</dbReference>
<dbReference type="InterPro" id="IPR002925">
    <property type="entry name" value="Dienelactn_hydro"/>
</dbReference>
<dbReference type="InterPro" id="IPR029058">
    <property type="entry name" value="AB_hydrolase_fold"/>
</dbReference>
<feature type="domain" description="Dienelactone hydrolase" evidence="2">
    <location>
        <begin position="116"/>
        <end position="320"/>
    </location>
</feature>
<feature type="signal peptide" evidence="1">
    <location>
        <begin position="1"/>
        <end position="22"/>
    </location>
</feature>
<dbReference type="Pfam" id="PF01738">
    <property type="entry name" value="DLH"/>
    <property type="match status" value="1"/>
</dbReference>
<dbReference type="PANTHER" id="PTHR46623:SF7">
    <property type="entry name" value="CARBOXYMETHYLENEBUTENOLIDASE"/>
    <property type="match status" value="1"/>
</dbReference>
<dbReference type="Gene3D" id="3.40.50.1820">
    <property type="entry name" value="alpha/beta hydrolase"/>
    <property type="match status" value="1"/>
</dbReference>
<reference evidence="3" key="1">
    <citation type="submission" date="2021-01" db="EMBL/GenBank/DDBJ databases">
        <authorList>
            <person name="Corre E."/>
            <person name="Pelletier E."/>
            <person name="Niang G."/>
            <person name="Scheremetjew M."/>
            <person name="Finn R."/>
            <person name="Kale V."/>
            <person name="Holt S."/>
            <person name="Cochrane G."/>
            <person name="Meng A."/>
            <person name="Brown T."/>
            <person name="Cohen L."/>
        </authorList>
    </citation>
    <scope>NUCLEOTIDE SEQUENCE</scope>
    <source>
        <strain evidence="3">CCMP125</strain>
    </source>
</reference>
<evidence type="ECO:0000256" key="1">
    <source>
        <dbReference type="SAM" id="SignalP"/>
    </source>
</evidence>
<evidence type="ECO:0000313" key="3">
    <source>
        <dbReference type="EMBL" id="CAD9979487.1"/>
    </source>
</evidence>
<name>A0A7S3DTB4_9STRA</name>
<dbReference type="InterPro" id="IPR051049">
    <property type="entry name" value="Dienelactone_hydrolase-like"/>
</dbReference>
<feature type="chain" id="PRO_5031538499" description="Dienelactone hydrolase domain-containing protein" evidence="1">
    <location>
        <begin position="23"/>
        <end position="320"/>
    </location>
</feature>
<evidence type="ECO:0000259" key="2">
    <source>
        <dbReference type="Pfam" id="PF01738"/>
    </source>
</evidence>